<dbReference type="RefSeq" id="WP_145379948.1">
    <property type="nucleotide sequence ID" value="NZ_CP036276.1"/>
</dbReference>
<organism evidence="3 4">
    <name type="scientific">Symmachiella dynata</name>
    <dbReference type="NCBI Taxonomy" id="2527995"/>
    <lineage>
        <taxon>Bacteria</taxon>
        <taxon>Pseudomonadati</taxon>
        <taxon>Planctomycetota</taxon>
        <taxon>Planctomycetia</taxon>
        <taxon>Planctomycetales</taxon>
        <taxon>Planctomycetaceae</taxon>
        <taxon>Symmachiella</taxon>
    </lineage>
</organism>
<evidence type="ECO:0000256" key="2">
    <source>
        <dbReference type="SAM" id="Phobius"/>
    </source>
</evidence>
<protein>
    <submittedName>
        <fullName evidence="3">Peptide zinc metalloprotease protein YydH</fullName>
    </submittedName>
</protein>
<feature type="transmembrane region" description="Helical" evidence="2">
    <location>
        <begin position="365"/>
        <end position="390"/>
    </location>
</feature>
<feature type="compositionally biased region" description="Polar residues" evidence="1">
    <location>
        <begin position="670"/>
        <end position="691"/>
    </location>
</feature>
<dbReference type="GO" id="GO:0031293">
    <property type="term" value="P:membrane protein intracellular domain proteolysis"/>
    <property type="evidence" value="ECO:0007669"/>
    <property type="project" value="TreeGrafter"/>
</dbReference>
<dbReference type="SUPFAM" id="SSF111369">
    <property type="entry name" value="HlyD-like secretion proteins"/>
    <property type="match status" value="1"/>
</dbReference>
<dbReference type="KEGG" id="sdyn:Mal52_57440"/>
<feature type="transmembrane region" description="Helical" evidence="2">
    <location>
        <begin position="396"/>
        <end position="417"/>
    </location>
</feature>
<dbReference type="PANTHER" id="PTHR13325">
    <property type="entry name" value="PROTEASE M50 MEMBRANE-BOUND TRANSCRIPTION FACTOR SITE 2 PROTEASE"/>
    <property type="match status" value="1"/>
</dbReference>
<dbReference type="Proteomes" id="UP000319383">
    <property type="component" value="Chromosome"/>
</dbReference>
<dbReference type="AlphaFoldDB" id="A0A517ZXP8"/>
<feature type="transmembrane region" description="Helical" evidence="2">
    <location>
        <begin position="159"/>
        <end position="179"/>
    </location>
</feature>
<accession>A0A517ZXP8</accession>
<keyword evidence="2" id="KW-1133">Transmembrane helix</keyword>
<dbReference type="PANTHER" id="PTHR13325:SF3">
    <property type="entry name" value="MEMBRANE-BOUND TRANSCRIPTION FACTOR SITE-2 PROTEASE"/>
    <property type="match status" value="1"/>
</dbReference>
<dbReference type="EMBL" id="CP036276">
    <property type="protein sequence ID" value="QDU47216.1"/>
    <property type="molecule type" value="Genomic_DNA"/>
</dbReference>
<dbReference type="GO" id="GO:0004222">
    <property type="term" value="F:metalloendopeptidase activity"/>
    <property type="evidence" value="ECO:0007669"/>
    <property type="project" value="InterPro"/>
</dbReference>
<keyword evidence="4" id="KW-1185">Reference proteome</keyword>
<dbReference type="GO" id="GO:0016020">
    <property type="term" value="C:membrane"/>
    <property type="evidence" value="ECO:0007669"/>
    <property type="project" value="InterPro"/>
</dbReference>
<feature type="transmembrane region" description="Helical" evidence="2">
    <location>
        <begin position="288"/>
        <end position="309"/>
    </location>
</feature>
<name>A0A517ZXP8_9PLAN</name>
<feature type="transmembrane region" description="Helical" evidence="2">
    <location>
        <begin position="260"/>
        <end position="282"/>
    </location>
</feature>
<sequence length="750" mass="85641">MASPNSSMAASIERPVILRRRPDLVVSEQRYEGRTYYLIKDPVGLKYYRFQEEEYKILASLDGVRSLKEIKDEFEAEFIPQKITLEELQQFIGRLHESGMVISEAAGQGAKLLKRREDRAKKQLKSTLSNVLYIKLPGFDPARALNWLYPRFEWIYTPWALACVVLLAFSALGLVLVNFHEFRGRPEMESFHSFFNMKNIVWLWIAMGMTKIVHEFGHGLTCHHFGGECHEMGMLFLVLSPALYCNVSDSWTMPNKWHRIAISLAGIYVEVVLASISTFIWWYSAPGLIHNIAFSTMFVCSVNTILLNANPLMRFDGYYVMSDWLEIPNLRTKANQLLQRTAAQVCLGLEMPADPFMPKSRKGWFITYAIASWCYRWMVTFGILLFLYTFLKPYKLGAISAMMATGIVIMMFVMPVVKMVKFIFTPGRLEMIKKFRATVSGVVAVALLVGFLMIPVPKRVNTVFTVRPRDAEAVFVKGGGRIKKVLVQPGEQVKKGDVLVELENEDFNFELRAQERIATDQKYAEVVYRNLGSKFGGERAQSEELYHDALKQVEIRQEQIDDLRVTAPVDGTVFPPEIVSEPPHHDIYETLPRWHGSPLDKRNLGTFLEPGTSVCTIGDPHQKEAILIIDQSEIEFVQEGFPVYIKFDAFPDKTFQCKIEQLSRRVMEDSPSQLSNSLGGELATTQDSSGRMKPLNTSYQALVFIQDPEGNFPMDLLVSGLKGRAKIECKRRTLAQVAWRYLAETFHFRL</sequence>
<gene>
    <name evidence="3" type="primary">yydH</name>
    <name evidence="3" type="ORF">Mal52_57440</name>
</gene>
<evidence type="ECO:0000256" key="1">
    <source>
        <dbReference type="SAM" id="MobiDB-lite"/>
    </source>
</evidence>
<keyword evidence="3" id="KW-0645">Protease</keyword>
<keyword evidence="2" id="KW-0812">Transmembrane</keyword>
<feature type="region of interest" description="Disordered" evidence="1">
    <location>
        <begin position="668"/>
        <end position="691"/>
    </location>
</feature>
<proteinExistence type="predicted"/>
<dbReference type="Gene3D" id="2.40.30.170">
    <property type="match status" value="1"/>
</dbReference>
<keyword evidence="2" id="KW-0472">Membrane</keyword>
<evidence type="ECO:0000313" key="4">
    <source>
        <dbReference type="Proteomes" id="UP000319383"/>
    </source>
</evidence>
<dbReference type="GO" id="GO:0005737">
    <property type="term" value="C:cytoplasm"/>
    <property type="evidence" value="ECO:0007669"/>
    <property type="project" value="TreeGrafter"/>
</dbReference>
<keyword evidence="3" id="KW-0378">Hydrolase</keyword>
<dbReference type="Gene3D" id="2.40.50.100">
    <property type="match status" value="1"/>
</dbReference>
<dbReference type="InterPro" id="IPR001193">
    <property type="entry name" value="MBTPS2"/>
</dbReference>
<evidence type="ECO:0000313" key="3">
    <source>
        <dbReference type="EMBL" id="QDU47216.1"/>
    </source>
</evidence>
<feature type="transmembrane region" description="Helical" evidence="2">
    <location>
        <begin position="437"/>
        <end position="456"/>
    </location>
</feature>
<reference evidence="3 4" key="1">
    <citation type="submission" date="2019-02" db="EMBL/GenBank/DDBJ databases">
        <title>Deep-cultivation of Planctomycetes and their phenomic and genomic characterization uncovers novel biology.</title>
        <authorList>
            <person name="Wiegand S."/>
            <person name="Jogler M."/>
            <person name="Boedeker C."/>
            <person name="Pinto D."/>
            <person name="Vollmers J."/>
            <person name="Rivas-Marin E."/>
            <person name="Kohn T."/>
            <person name="Peeters S.H."/>
            <person name="Heuer A."/>
            <person name="Rast P."/>
            <person name="Oberbeckmann S."/>
            <person name="Bunk B."/>
            <person name="Jeske O."/>
            <person name="Meyerdierks A."/>
            <person name="Storesund J.E."/>
            <person name="Kallscheuer N."/>
            <person name="Luecker S."/>
            <person name="Lage O.M."/>
            <person name="Pohl T."/>
            <person name="Merkel B.J."/>
            <person name="Hornburger P."/>
            <person name="Mueller R.-W."/>
            <person name="Bruemmer F."/>
            <person name="Labrenz M."/>
            <person name="Spormann A.M."/>
            <person name="Op den Camp H."/>
            <person name="Overmann J."/>
            <person name="Amann R."/>
            <person name="Jetten M.S.M."/>
            <person name="Mascher T."/>
            <person name="Medema M.H."/>
            <person name="Devos D.P."/>
            <person name="Kaster A.-K."/>
            <person name="Ovreas L."/>
            <person name="Rohde M."/>
            <person name="Galperin M.Y."/>
            <person name="Jogler C."/>
        </authorList>
    </citation>
    <scope>NUCLEOTIDE SEQUENCE [LARGE SCALE GENOMIC DNA]</scope>
    <source>
        <strain evidence="3 4">Mal52</strain>
    </source>
</reference>
<keyword evidence="3" id="KW-0482">Metalloprotease</keyword>